<dbReference type="InterPro" id="IPR016066">
    <property type="entry name" value="A-D-PHexomutase_CS"/>
</dbReference>
<dbReference type="Proteomes" id="UP000182321">
    <property type="component" value="Unassembled WGS sequence"/>
</dbReference>
<dbReference type="InterPro" id="IPR005845">
    <property type="entry name" value="A-D-PHexomutase_a/b/a-II"/>
</dbReference>
<dbReference type="CDD" id="cd05799">
    <property type="entry name" value="PGM2"/>
    <property type="match status" value="1"/>
</dbReference>
<evidence type="ECO:0000313" key="14">
    <source>
        <dbReference type="EMBL" id="SEK20598.1"/>
    </source>
</evidence>
<dbReference type="eggNOG" id="COG1109">
    <property type="taxonomic scope" value="Bacteria"/>
</dbReference>
<evidence type="ECO:0000256" key="9">
    <source>
        <dbReference type="RuleBase" id="RU004326"/>
    </source>
</evidence>
<feature type="domain" description="Alpha-D-phosphohexomutase alpha/beta/alpha" evidence="11">
    <location>
        <begin position="43"/>
        <end position="179"/>
    </location>
</feature>
<dbReference type="Pfam" id="PF00408">
    <property type="entry name" value="PGM_PMM_IV"/>
    <property type="match status" value="1"/>
</dbReference>
<dbReference type="InterPro" id="IPR005843">
    <property type="entry name" value="A-D-PHexomutase_C"/>
</dbReference>
<dbReference type="GO" id="GO:0005975">
    <property type="term" value="P:carbohydrate metabolic process"/>
    <property type="evidence" value="ECO:0007669"/>
    <property type="project" value="InterPro"/>
</dbReference>
<dbReference type="EC" id="5.4.2.2" evidence="4"/>
<organism evidence="14 15">
    <name type="scientific">Pseudobutyrivibrio ruminis</name>
    <dbReference type="NCBI Taxonomy" id="46206"/>
    <lineage>
        <taxon>Bacteria</taxon>
        <taxon>Bacillati</taxon>
        <taxon>Bacillota</taxon>
        <taxon>Clostridia</taxon>
        <taxon>Lachnospirales</taxon>
        <taxon>Lachnospiraceae</taxon>
        <taxon>Pseudobutyrivibrio</taxon>
    </lineage>
</organism>
<keyword evidence="5" id="KW-0597">Phosphoprotein</keyword>
<protein>
    <recommendedName>
        <fullName evidence="4">phosphoglucomutase (alpha-D-glucose-1,6-bisphosphate-dependent)</fullName>
        <ecNumber evidence="4">5.4.2.2</ecNumber>
    </recommendedName>
</protein>
<evidence type="ECO:0000256" key="7">
    <source>
        <dbReference type="ARBA" id="ARBA00022842"/>
    </source>
</evidence>
<evidence type="ECO:0000256" key="8">
    <source>
        <dbReference type="ARBA" id="ARBA00023235"/>
    </source>
</evidence>
<dbReference type="InterPro" id="IPR005846">
    <property type="entry name" value="A-D-PHexomutase_a/b/a-III"/>
</dbReference>
<evidence type="ECO:0000256" key="2">
    <source>
        <dbReference type="ARBA" id="ARBA00001946"/>
    </source>
</evidence>
<dbReference type="InterPro" id="IPR005844">
    <property type="entry name" value="A-D-PHexomutase_a/b/a-I"/>
</dbReference>
<evidence type="ECO:0000259" key="11">
    <source>
        <dbReference type="Pfam" id="PF02878"/>
    </source>
</evidence>
<keyword evidence="7 9" id="KW-0460">Magnesium</keyword>
<proteinExistence type="inferred from homology"/>
<feature type="domain" description="Alpha-D-phosphohexomutase alpha/beta/alpha" evidence="12">
    <location>
        <begin position="210"/>
        <end position="311"/>
    </location>
</feature>
<dbReference type="Gene3D" id="3.30.310.50">
    <property type="entry name" value="Alpha-D-phosphohexomutase, C-terminal domain"/>
    <property type="match status" value="1"/>
</dbReference>
<evidence type="ECO:0000259" key="13">
    <source>
        <dbReference type="Pfam" id="PF02880"/>
    </source>
</evidence>
<dbReference type="PROSITE" id="PS00710">
    <property type="entry name" value="PGM_PMM"/>
    <property type="match status" value="1"/>
</dbReference>
<keyword evidence="15" id="KW-1185">Reference proteome</keyword>
<evidence type="ECO:0000313" key="15">
    <source>
        <dbReference type="Proteomes" id="UP000182321"/>
    </source>
</evidence>
<dbReference type="AlphaFoldDB" id="A0A1H7F3N2"/>
<dbReference type="Pfam" id="PF02879">
    <property type="entry name" value="PGM_PMM_II"/>
    <property type="match status" value="1"/>
</dbReference>
<evidence type="ECO:0000259" key="10">
    <source>
        <dbReference type="Pfam" id="PF00408"/>
    </source>
</evidence>
<dbReference type="InterPro" id="IPR016055">
    <property type="entry name" value="A-D-PHexomutase_a/b/a-I/II/III"/>
</dbReference>
<dbReference type="PANTHER" id="PTHR45745:SF1">
    <property type="entry name" value="PHOSPHOGLUCOMUTASE 2B-RELATED"/>
    <property type="match status" value="1"/>
</dbReference>
<dbReference type="SUPFAM" id="SSF55957">
    <property type="entry name" value="Phosphoglucomutase, C-terminal domain"/>
    <property type="match status" value="1"/>
</dbReference>
<evidence type="ECO:0000256" key="4">
    <source>
        <dbReference type="ARBA" id="ARBA00012728"/>
    </source>
</evidence>
<dbReference type="EMBL" id="FNZX01000003">
    <property type="protein sequence ID" value="SEK20598.1"/>
    <property type="molecule type" value="Genomic_DNA"/>
</dbReference>
<feature type="domain" description="Alpha-D-phosphohexomutase alpha/beta/alpha" evidence="13">
    <location>
        <begin position="324"/>
        <end position="450"/>
    </location>
</feature>
<evidence type="ECO:0000256" key="5">
    <source>
        <dbReference type="ARBA" id="ARBA00022553"/>
    </source>
</evidence>
<comment type="catalytic activity">
    <reaction evidence="1">
        <text>alpha-D-glucose 1-phosphate = alpha-D-glucose 6-phosphate</text>
        <dbReference type="Rhea" id="RHEA:23536"/>
        <dbReference type="ChEBI" id="CHEBI:58225"/>
        <dbReference type="ChEBI" id="CHEBI:58601"/>
        <dbReference type="EC" id="5.4.2.2"/>
    </reaction>
</comment>
<dbReference type="Pfam" id="PF02880">
    <property type="entry name" value="PGM_PMM_III"/>
    <property type="match status" value="1"/>
</dbReference>
<dbReference type="GO" id="GO:0006166">
    <property type="term" value="P:purine ribonucleoside salvage"/>
    <property type="evidence" value="ECO:0007669"/>
    <property type="project" value="TreeGrafter"/>
</dbReference>
<dbReference type="GO" id="GO:0004614">
    <property type="term" value="F:phosphoglucomutase activity"/>
    <property type="evidence" value="ECO:0007669"/>
    <property type="project" value="UniProtKB-EC"/>
</dbReference>
<comment type="similarity">
    <text evidence="3 9">Belongs to the phosphohexose mutase family.</text>
</comment>
<dbReference type="GO" id="GO:0008973">
    <property type="term" value="F:phosphopentomutase activity"/>
    <property type="evidence" value="ECO:0007669"/>
    <property type="project" value="TreeGrafter"/>
</dbReference>
<reference evidence="15" key="1">
    <citation type="submission" date="2016-10" db="EMBL/GenBank/DDBJ databases">
        <authorList>
            <person name="Varghese N."/>
        </authorList>
    </citation>
    <scope>NUCLEOTIDE SEQUENCE [LARGE SCALE GENOMIC DNA]</scope>
    <source>
        <strain evidence="15">ACV-9</strain>
    </source>
</reference>
<dbReference type="SUPFAM" id="SSF53738">
    <property type="entry name" value="Phosphoglucomutase, first 3 domains"/>
    <property type="match status" value="3"/>
</dbReference>
<name>A0A1H7F3N2_9FIRM</name>
<comment type="cofactor">
    <cofactor evidence="2">
        <name>Mg(2+)</name>
        <dbReference type="ChEBI" id="CHEBI:18420"/>
    </cofactor>
</comment>
<evidence type="ECO:0000256" key="3">
    <source>
        <dbReference type="ARBA" id="ARBA00010231"/>
    </source>
</evidence>
<evidence type="ECO:0000259" key="12">
    <source>
        <dbReference type="Pfam" id="PF02879"/>
    </source>
</evidence>
<evidence type="ECO:0000256" key="1">
    <source>
        <dbReference type="ARBA" id="ARBA00000443"/>
    </source>
</evidence>
<dbReference type="GO" id="GO:0000287">
    <property type="term" value="F:magnesium ion binding"/>
    <property type="evidence" value="ECO:0007669"/>
    <property type="project" value="InterPro"/>
</dbReference>
<evidence type="ECO:0000256" key="6">
    <source>
        <dbReference type="ARBA" id="ARBA00022723"/>
    </source>
</evidence>
<feature type="domain" description="Alpha-D-phosphohexomutase C-terminal" evidence="10">
    <location>
        <begin position="492"/>
        <end position="546"/>
    </location>
</feature>
<dbReference type="RefSeq" id="WP_074788791.1">
    <property type="nucleotide sequence ID" value="NZ_FNZX01000003.1"/>
</dbReference>
<keyword evidence="8" id="KW-0413">Isomerase</keyword>
<gene>
    <name evidence="14" type="ORF">SAMN02910377_00295</name>
</gene>
<keyword evidence="6 9" id="KW-0479">Metal-binding</keyword>
<dbReference type="PANTHER" id="PTHR45745">
    <property type="entry name" value="PHOSPHOMANNOMUTASE 45A"/>
    <property type="match status" value="1"/>
</dbReference>
<dbReference type="Gene3D" id="3.40.120.10">
    <property type="entry name" value="Alpha-D-Glucose-1,6-Bisphosphate, subunit A, domain 3"/>
    <property type="match status" value="3"/>
</dbReference>
<accession>A0A1H7F3N2</accession>
<sequence>MDYKARYNEWLEKLSDTDPLKSELQGIAGDEKKIEDRFYQDLSFGTAGLRGKVGAGTNRMNFFTVGKATQGVADFIISKGKEACEKGVVIAHDPRHFSKEFSQLAAGIFAANGIKVYVFPDLRPTPELAFMIRRLGTVSGINITASHNPREYNGYKAYWDDGCQVSSEIADGMTECINAVDIWTGIKKSDFEQGVKDGKIIVLGAEYDREYLDKIEALAIHEGDELDLSIPLVYTPLNGCGSIPFRQMLNDRGFSNWTIVPEQENPDPNFTTVGYPNPEDPKAFKFSEEYGRKFGAELLMATDPDADRFAIEIRDSEGNYVPLNGNQTGYLLVNYVLEGHKDAGTLPAKGAMVKSIVTSTLSTIMAKAYGVEMFETLTGFKNICGKIPYLHENGYKYLFGYEESVGYAICEDIRDKDGISAGMMVAEAAAYYRKQGKTLWDVLQEIYAKYGYFAEDEPNIILEGIPGAQRIQRMMKWFRENLPTEVAGAKVEKVIDYINGYEDIPPQNAIRLFLDNGSWFAIRPSGTEPKIKFYFYSNQDSRENALKVNGQIKDEIFALINSVE</sequence>
<dbReference type="Pfam" id="PF02878">
    <property type="entry name" value="PGM_PMM_I"/>
    <property type="match status" value="1"/>
</dbReference>
<dbReference type="InterPro" id="IPR036900">
    <property type="entry name" value="A-D-PHexomutase_C_sf"/>
</dbReference>